<keyword evidence="3" id="KW-0723">Serine/threonine-protein kinase</keyword>
<dbReference type="InterPro" id="IPR021720">
    <property type="entry name" value="Malectin_dom"/>
</dbReference>
<dbReference type="FunFam" id="1.10.510.10:FF:000044">
    <property type="entry name" value="Putative LRR receptor-like serine/threonine-protein kinase"/>
    <property type="match status" value="1"/>
</dbReference>
<dbReference type="Pfam" id="PF11721">
    <property type="entry name" value="Malectin"/>
    <property type="match status" value="1"/>
</dbReference>
<keyword evidence="13 19" id="KW-1133">Transmembrane helix</keyword>
<dbReference type="PANTHER" id="PTHR48006">
    <property type="entry name" value="LEUCINE-RICH REPEAT-CONTAINING PROTEIN DDB_G0281931-RELATED"/>
    <property type="match status" value="1"/>
</dbReference>
<keyword evidence="8 20" id="KW-0732">Signal</keyword>
<feature type="domain" description="Protein kinase" evidence="21">
    <location>
        <begin position="639"/>
        <end position="916"/>
    </location>
</feature>
<evidence type="ECO:0000256" key="15">
    <source>
        <dbReference type="ARBA" id="ARBA00023170"/>
    </source>
</evidence>
<evidence type="ECO:0000256" key="18">
    <source>
        <dbReference type="ARBA" id="ARBA00048679"/>
    </source>
</evidence>
<gene>
    <name evidence="22" type="ORF">ISN45_Aa01g038210</name>
</gene>
<dbReference type="GO" id="GO:0004674">
    <property type="term" value="F:protein serine/threonine kinase activity"/>
    <property type="evidence" value="ECO:0007669"/>
    <property type="project" value="UniProtKB-KW"/>
</dbReference>
<dbReference type="PROSITE" id="PS00108">
    <property type="entry name" value="PROTEIN_KINASE_ST"/>
    <property type="match status" value="1"/>
</dbReference>
<comment type="catalytic activity">
    <reaction evidence="18">
        <text>L-seryl-[protein] + ATP = O-phospho-L-seryl-[protein] + ADP + H(+)</text>
        <dbReference type="Rhea" id="RHEA:17989"/>
        <dbReference type="Rhea" id="RHEA-COMP:9863"/>
        <dbReference type="Rhea" id="RHEA-COMP:11604"/>
        <dbReference type="ChEBI" id="CHEBI:15378"/>
        <dbReference type="ChEBI" id="CHEBI:29999"/>
        <dbReference type="ChEBI" id="CHEBI:30616"/>
        <dbReference type="ChEBI" id="CHEBI:83421"/>
        <dbReference type="ChEBI" id="CHEBI:456216"/>
        <dbReference type="EC" id="2.7.11.1"/>
    </reaction>
</comment>
<evidence type="ECO:0000313" key="22">
    <source>
        <dbReference type="EMBL" id="KAG7595106.1"/>
    </source>
</evidence>
<dbReference type="GO" id="GO:0005524">
    <property type="term" value="F:ATP binding"/>
    <property type="evidence" value="ECO:0007669"/>
    <property type="project" value="UniProtKB-KW"/>
</dbReference>
<reference evidence="22 23" key="1">
    <citation type="submission" date="2020-12" db="EMBL/GenBank/DDBJ databases">
        <title>Concerted genomic and epigenomic changes stabilize Arabidopsis allopolyploids.</title>
        <authorList>
            <person name="Chen Z."/>
        </authorList>
    </citation>
    <scope>NUCLEOTIDE SEQUENCE [LARGE SCALE GENOMIC DNA]</scope>
    <source>
        <strain evidence="22">Allo738</strain>
        <tissue evidence="22">Leaf</tissue>
    </source>
</reference>
<sequence>MLFNQFLFTSFLLFLFFLFGFASSATLPTQEGEAFKVALTTLKKTNIDLNTDPCEVSSTGSEWSTISRWKDLVTCDCSFVNGTICHITKINLKRENLQGSLPKEFVGLPLLQEIDLSRNYLNGSIPPEWGVLPLVNISLRGNRLTGPIPKEFGNITTLTSLVLEANQLSEELPLELGNLPNIQKIVLSSNNFNGKIPSTFAKLITLRDFRVSDNQLSGTIPDFIQKWTKLERLFIQASGLVGPIPIAIASLVELKDLRISDLNGPESPFPPLKNITKMETLILRNCNLTGDLPAYLGNIASLKLLDLSFNKLSGVIPNTYVNRSDGGNMLNGSVPNWMVNKGYKIDLSYNNFSVDPTNAVCKNNALSCMRNYQCPKTFNGLHINCGGDEMSINGTIYEADKYDRLESLYESRNGWFSSNVGVFVDDKHVPERITIGSNSSELNVVDFGLYTQARISAISLTYYALCLENGNYNVNLHFAEIMFSGNNTYQSLGRRFFDIYIQRKLEVKDFNIAEAAKGVGNVVIKTFPVEVTNGKLEIQLYWAGKGTTVIPKKRVYGPLISAISVDPNFNPPPRNGMSTGTLHALVVMACVFIVFAVLGILWKKGCLRSKSQMERDFKSLELLIASFSLRQIKIATNNFDSANRIGEGGFGPVYKGKLSDGTIIAVKQLSTGSKQGNREFLNEIGMISALHHPNLVKLYGCCVEGDQLLLVYEFVENNSLARALFGPQETQLRLDWPTRRKICIGVARGLAYLHEESRLKIVHRDIKSTNVLLDKELNPKISDFGLAKLDEEDSTHISTRIAGTFGYMAPEYAMRGHLTDKADVYSFGIVALEIVHGRSNKIERCKNNTFYLIDWVEVLREQNNLLELVDPRLGSDYNREEAMTMIQIAIMCTSSEPCVRPSMSEVVKMLEGKKIVELEKLEEASVHRETKRLENMNTMKKYYEVIGQEISTSMSMIMSDRSESSADH</sequence>
<dbReference type="EMBL" id="JAEFBK010000006">
    <property type="protein sequence ID" value="KAG7595106.1"/>
    <property type="molecule type" value="Genomic_DNA"/>
</dbReference>
<evidence type="ECO:0000256" key="5">
    <source>
        <dbReference type="ARBA" id="ARBA00022614"/>
    </source>
</evidence>
<dbReference type="SMART" id="SM00220">
    <property type="entry name" value="S_TKc"/>
    <property type="match status" value="1"/>
</dbReference>
<name>A0A8T2CA18_9BRAS</name>
<dbReference type="CDD" id="cd14066">
    <property type="entry name" value="STKc_IRAK"/>
    <property type="match status" value="1"/>
</dbReference>
<dbReference type="InterPro" id="IPR051824">
    <property type="entry name" value="LRR_Rcpt-Like_S/T_Kinase"/>
</dbReference>
<evidence type="ECO:0000313" key="23">
    <source>
        <dbReference type="Proteomes" id="UP000694240"/>
    </source>
</evidence>
<dbReference type="PANTHER" id="PTHR48006:SF69">
    <property type="entry name" value="PROTEIN KINASE DOMAIN-CONTAINING PROTEIN"/>
    <property type="match status" value="1"/>
</dbReference>
<dbReference type="Proteomes" id="UP000694240">
    <property type="component" value="Chromosome 6"/>
</dbReference>
<dbReference type="InterPro" id="IPR008271">
    <property type="entry name" value="Ser/Thr_kinase_AS"/>
</dbReference>
<evidence type="ECO:0000256" key="14">
    <source>
        <dbReference type="ARBA" id="ARBA00023136"/>
    </source>
</evidence>
<evidence type="ECO:0000256" key="2">
    <source>
        <dbReference type="ARBA" id="ARBA00012513"/>
    </source>
</evidence>
<protein>
    <recommendedName>
        <fullName evidence="2">non-specific serine/threonine protein kinase</fullName>
        <ecNumber evidence="2">2.7.11.1</ecNumber>
    </recommendedName>
</protein>
<evidence type="ECO:0000256" key="10">
    <source>
        <dbReference type="ARBA" id="ARBA00022741"/>
    </source>
</evidence>
<dbReference type="FunFam" id="3.30.200.20:FF:000217">
    <property type="entry name" value="probable LRR receptor-like serine/threonine-protein kinase At1g53430"/>
    <property type="match status" value="1"/>
</dbReference>
<keyword evidence="23" id="KW-1185">Reference proteome</keyword>
<dbReference type="FunFam" id="3.80.10.10:FF:001022">
    <property type="entry name" value="Probable LRR receptor-like serine/threonine-protein kinase At1g53420"/>
    <property type="match status" value="1"/>
</dbReference>
<dbReference type="Pfam" id="PF07714">
    <property type="entry name" value="PK_Tyr_Ser-Thr"/>
    <property type="match status" value="1"/>
</dbReference>
<comment type="catalytic activity">
    <reaction evidence="17">
        <text>L-threonyl-[protein] + ATP = O-phospho-L-threonyl-[protein] + ADP + H(+)</text>
        <dbReference type="Rhea" id="RHEA:46608"/>
        <dbReference type="Rhea" id="RHEA-COMP:11060"/>
        <dbReference type="Rhea" id="RHEA-COMP:11605"/>
        <dbReference type="ChEBI" id="CHEBI:15378"/>
        <dbReference type="ChEBI" id="CHEBI:30013"/>
        <dbReference type="ChEBI" id="CHEBI:30616"/>
        <dbReference type="ChEBI" id="CHEBI:61977"/>
        <dbReference type="ChEBI" id="CHEBI:456216"/>
        <dbReference type="EC" id="2.7.11.1"/>
    </reaction>
</comment>
<evidence type="ECO:0000256" key="16">
    <source>
        <dbReference type="ARBA" id="ARBA00023180"/>
    </source>
</evidence>
<proteinExistence type="predicted"/>
<evidence type="ECO:0000256" key="20">
    <source>
        <dbReference type="SAM" id="SignalP"/>
    </source>
</evidence>
<evidence type="ECO:0000256" key="19">
    <source>
        <dbReference type="SAM" id="Phobius"/>
    </source>
</evidence>
<evidence type="ECO:0000256" key="13">
    <source>
        <dbReference type="ARBA" id="ARBA00022989"/>
    </source>
</evidence>
<organism evidence="22 23">
    <name type="scientific">Arabidopsis thaliana x Arabidopsis arenosa</name>
    <dbReference type="NCBI Taxonomy" id="1240361"/>
    <lineage>
        <taxon>Eukaryota</taxon>
        <taxon>Viridiplantae</taxon>
        <taxon>Streptophyta</taxon>
        <taxon>Embryophyta</taxon>
        <taxon>Tracheophyta</taxon>
        <taxon>Spermatophyta</taxon>
        <taxon>Magnoliopsida</taxon>
        <taxon>eudicotyledons</taxon>
        <taxon>Gunneridae</taxon>
        <taxon>Pentapetalae</taxon>
        <taxon>rosids</taxon>
        <taxon>malvids</taxon>
        <taxon>Brassicales</taxon>
        <taxon>Brassicaceae</taxon>
        <taxon>Camelineae</taxon>
        <taxon>Arabidopsis</taxon>
    </lineage>
</organism>
<evidence type="ECO:0000256" key="12">
    <source>
        <dbReference type="ARBA" id="ARBA00022840"/>
    </source>
</evidence>
<keyword evidence="6" id="KW-0808">Transferase</keyword>
<evidence type="ECO:0000256" key="1">
    <source>
        <dbReference type="ARBA" id="ARBA00004479"/>
    </source>
</evidence>
<evidence type="ECO:0000256" key="8">
    <source>
        <dbReference type="ARBA" id="ARBA00022729"/>
    </source>
</evidence>
<keyword evidence="12" id="KW-0067">ATP-binding</keyword>
<feature type="signal peptide" evidence="20">
    <location>
        <begin position="1"/>
        <end position="24"/>
    </location>
</feature>
<evidence type="ECO:0000259" key="21">
    <source>
        <dbReference type="PROSITE" id="PS50011"/>
    </source>
</evidence>
<keyword evidence="9" id="KW-0677">Repeat</keyword>
<evidence type="ECO:0000256" key="7">
    <source>
        <dbReference type="ARBA" id="ARBA00022692"/>
    </source>
</evidence>
<keyword evidence="4" id="KW-0597">Phosphoprotein</keyword>
<keyword evidence="11" id="KW-0418">Kinase</keyword>
<feature type="chain" id="PRO_5035758508" description="non-specific serine/threonine protein kinase" evidence="20">
    <location>
        <begin position="25"/>
        <end position="968"/>
    </location>
</feature>
<comment type="subcellular location">
    <subcellularLocation>
        <location evidence="1">Membrane</location>
        <topology evidence="1">Single-pass type I membrane protein</topology>
    </subcellularLocation>
</comment>
<dbReference type="FunFam" id="2.60.120.430:FF:000004">
    <property type="entry name" value="Putative leucine-rich repeat receptor-like serine/threonine-protein kinase"/>
    <property type="match status" value="1"/>
</dbReference>
<dbReference type="AlphaFoldDB" id="A0A8T2CA18"/>
<dbReference type="GO" id="GO:0016020">
    <property type="term" value="C:membrane"/>
    <property type="evidence" value="ECO:0007669"/>
    <property type="project" value="UniProtKB-SubCell"/>
</dbReference>
<comment type="caution">
    <text evidence="22">The sequence shown here is derived from an EMBL/GenBank/DDBJ whole genome shotgun (WGS) entry which is preliminary data.</text>
</comment>
<evidence type="ECO:0000256" key="17">
    <source>
        <dbReference type="ARBA" id="ARBA00047899"/>
    </source>
</evidence>
<accession>A0A8T2CA18</accession>
<keyword evidence="16" id="KW-0325">Glycoprotein</keyword>
<dbReference type="EC" id="2.7.11.1" evidence="2"/>
<evidence type="ECO:0000256" key="3">
    <source>
        <dbReference type="ARBA" id="ARBA00022527"/>
    </source>
</evidence>
<evidence type="ECO:0000256" key="4">
    <source>
        <dbReference type="ARBA" id="ARBA00022553"/>
    </source>
</evidence>
<evidence type="ECO:0000256" key="6">
    <source>
        <dbReference type="ARBA" id="ARBA00022679"/>
    </source>
</evidence>
<dbReference type="InterPro" id="IPR001611">
    <property type="entry name" value="Leu-rich_rpt"/>
</dbReference>
<dbReference type="InterPro" id="IPR000719">
    <property type="entry name" value="Prot_kinase_dom"/>
</dbReference>
<keyword evidence="15" id="KW-0675">Receptor</keyword>
<dbReference type="Pfam" id="PF00560">
    <property type="entry name" value="LRR_1"/>
    <property type="match status" value="5"/>
</dbReference>
<keyword evidence="10" id="KW-0547">Nucleotide-binding</keyword>
<keyword evidence="5" id="KW-0433">Leucine-rich repeat</keyword>
<evidence type="ECO:0000256" key="9">
    <source>
        <dbReference type="ARBA" id="ARBA00022737"/>
    </source>
</evidence>
<keyword evidence="14 19" id="KW-0472">Membrane</keyword>
<dbReference type="PROSITE" id="PS50011">
    <property type="entry name" value="PROTEIN_KINASE_DOM"/>
    <property type="match status" value="1"/>
</dbReference>
<dbReference type="InterPro" id="IPR001245">
    <property type="entry name" value="Ser-Thr/Tyr_kinase_cat_dom"/>
</dbReference>
<feature type="transmembrane region" description="Helical" evidence="19">
    <location>
        <begin position="582"/>
        <end position="602"/>
    </location>
</feature>
<evidence type="ECO:0000256" key="11">
    <source>
        <dbReference type="ARBA" id="ARBA00022777"/>
    </source>
</evidence>
<keyword evidence="7 19" id="KW-0812">Transmembrane</keyword>